<proteinExistence type="predicted"/>
<reference evidence="2" key="1">
    <citation type="journal article" date="2007" name="Nature">
        <title>The grapevine genome sequence suggests ancestral hexaploidization in major angiosperm phyla.</title>
        <authorList>
            <consortium name="The French-Italian Public Consortium for Grapevine Genome Characterization."/>
            <person name="Jaillon O."/>
            <person name="Aury J.-M."/>
            <person name="Noel B."/>
            <person name="Policriti A."/>
            <person name="Clepet C."/>
            <person name="Casagrande A."/>
            <person name="Choisne N."/>
            <person name="Aubourg S."/>
            <person name="Vitulo N."/>
            <person name="Jubin C."/>
            <person name="Vezzi A."/>
            <person name="Legeai F."/>
            <person name="Hugueney P."/>
            <person name="Dasilva C."/>
            <person name="Horner D."/>
            <person name="Mica E."/>
            <person name="Jublot D."/>
            <person name="Poulain J."/>
            <person name="Bruyere C."/>
            <person name="Billault A."/>
            <person name="Segurens B."/>
            <person name="Gouyvenoux M."/>
            <person name="Ugarte E."/>
            <person name="Cattonaro F."/>
            <person name="Anthouard V."/>
            <person name="Vico V."/>
            <person name="Del Fabbro C."/>
            <person name="Alaux M."/>
            <person name="Di Gaspero G."/>
            <person name="Dumas V."/>
            <person name="Felice N."/>
            <person name="Paillard S."/>
            <person name="Juman I."/>
            <person name="Moroldo M."/>
            <person name="Scalabrin S."/>
            <person name="Canaguier A."/>
            <person name="Le Clainche I."/>
            <person name="Malacrida G."/>
            <person name="Durand E."/>
            <person name="Pesole G."/>
            <person name="Laucou V."/>
            <person name="Chatelet P."/>
            <person name="Merdinoglu D."/>
            <person name="Delledonne M."/>
            <person name="Pezzotti M."/>
            <person name="Lecharny A."/>
            <person name="Scarpelli C."/>
            <person name="Artiguenave F."/>
            <person name="Pe M.E."/>
            <person name="Valle G."/>
            <person name="Morgante M."/>
            <person name="Caboche M."/>
            <person name="Adam-Blondon A.-F."/>
            <person name="Weissenbach J."/>
            <person name="Quetier F."/>
            <person name="Wincker P."/>
        </authorList>
    </citation>
    <scope>NUCLEOTIDE SEQUENCE [LARGE SCALE GENOMIC DNA]</scope>
    <source>
        <strain evidence="2">cv. Pinot noir / PN40024</strain>
    </source>
</reference>
<dbReference type="HOGENOM" id="CLU_3428832_0_0_1"/>
<dbReference type="InParanoid" id="F6H7A5"/>
<accession>F6H7A5</accession>
<dbReference type="AlphaFoldDB" id="F6H7A5"/>
<dbReference type="Proteomes" id="UP000009183">
    <property type="component" value="Chromosome 16"/>
</dbReference>
<organism evidence="1 2">
    <name type="scientific">Vitis vinifera</name>
    <name type="common">Grape</name>
    <dbReference type="NCBI Taxonomy" id="29760"/>
    <lineage>
        <taxon>Eukaryota</taxon>
        <taxon>Viridiplantae</taxon>
        <taxon>Streptophyta</taxon>
        <taxon>Embryophyta</taxon>
        <taxon>Tracheophyta</taxon>
        <taxon>Spermatophyta</taxon>
        <taxon>Magnoliopsida</taxon>
        <taxon>eudicotyledons</taxon>
        <taxon>Gunneridae</taxon>
        <taxon>Pentapetalae</taxon>
        <taxon>rosids</taxon>
        <taxon>Vitales</taxon>
        <taxon>Vitaceae</taxon>
        <taxon>Viteae</taxon>
        <taxon>Vitis</taxon>
    </lineage>
</organism>
<protein>
    <submittedName>
        <fullName evidence="1">Uncharacterized protein</fullName>
    </submittedName>
</protein>
<dbReference type="PaxDb" id="29760-VIT_16s0098g00650.t01"/>
<evidence type="ECO:0000313" key="1">
    <source>
        <dbReference type="EMBL" id="CCB48112.1"/>
    </source>
</evidence>
<dbReference type="EMBL" id="FN595247">
    <property type="protein sequence ID" value="CCB48112.1"/>
    <property type="molecule type" value="Genomic_DNA"/>
</dbReference>
<keyword evidence="2" id="KW-1185">Reference proteome</keyword>
<evidence type="ECO:0000313" key="2">
    <source>
        <dbReference type="Proteomes" id="UP000009183"/>
    </source>
</evidence>
<gene>
    <name evidence="1" type="ordered locus">VIT_16s0098g00650</name>
</gene>
<sequence>MYRIFILGNENGRLVQATKG</sequence>
<name>F6H7A5_VITVI</name>